<feature type="coiled-coil region" evidence="1">
    <location>
        <begin position="796"/>
        <end position="823"/>
    </location>
</feature>
<feature type="domain" description="Tape measure protein N-terminal" evidence="3">
    <location>
        <begin position="73"/>
        <end position="262"/>
    </location>
</feature>
<dbReference type="Pfam" id="PF20155">
    <property type="entry name" value="TMP_3"/>
    <property type="match status" value="1"/>
</dbReference>
<dbReference type="NCBIfam" id="TIGR02675">
    <property type="entry name" value="tape_meas_nterm"/>
    <property type="match status" value="1"/>
</dbReference>
<dbReference type="Proteomes" id="UP000252479">
    <property type="component" value="Unassembled WGS sequence"/>
</dbReference>
<dbReference type="EMBL" id="QPGL01000002">
    <property type="protein sequence ID" value="RCS70180.1"/>
    <property type="molecule type" value="Genomic_DNA"/>
</dbReference>
<reference evidence="4 5" key="1">
    <citation type="journal article" date="2017" name="Elife">
        <title>Extensive horizontal gene transfer in cheese-associated bacteria.</title>
        <authorList>
            <person name="Bonham K.S."/>
            <person name="Wolfe B.E."/>
            <person name="Dutton R.J."/>
        </authorList>
    </citation>
    <scope>NUCLEOTIDE SEQUENCE [LARGE SCALE GENOMIC DNA]</scope>
    <source>
        <strain evidence="4 5">JB196</strain>
    </source>
</reference>
<gene>
    <name evidence="4" type="ORF">CIK83_12000</name>
</gene>
<organism evidence="4 5">
    <name type="scientific">Vibrio casei</name>
    <dbReference type="NCBI Taxonomy" id="673372"/>
    <lineage>
        <taxon>Bacteria</taxon>
        <taxon>Pseudomonadati</taxon>
        <taxon>Pseudomonadota</taxon>
        <taxon>Gammaproteobacteria</taxon>
        <taxon>Vibrionales</taxon>
        <taxon>Vibrionaceae</taxon>
        <taxon>Vibrio</taxon>
    </lineage>
</organism>
<name>A0A368LHF6_9VIBR</name>
<comment type="caution">
    <text evidence="4">The sequence shown here is derived from an EMBL/GenBank/DDBJ whole genome shotgun (WGS) entry which is preliminary data.</text>
</comment>
<dbReference type="InterPro" id="IPR013491">
    <property type="entry name" value="Tape_meas_N"/>
</dbReference>
<feature type="coiled-coil region" evidence="1">
    <location>
        <begin position="686"/>
        <end position="724"/>
    </location>
</feature>
<proteinExistence type="predicted"/>
<evidence type="ECO:0000313" key="5">
    <source>
        <dbReference type="Proteomes" id="UP000252479"/>
    </source>
</evidence>
<keyword evidence="5" id="KW-1185">Reference proteome</keyword>
<evidence type="ECO:0000313" key="4">
    <source>
        <dbReference type="EMBL" id="RCS70180.1"/>
    </source>
</evidence>
<evidence type="ECO:0000256" key="2">
    <source>
        <dbReference type="SAM" id="MobiDB-lite"/>
    </source>
</evidence>
<dbReference type="AlphaFoldDB" id="A0A368LHF6"/>
<keyword evidence="1" id="KW-0175">Coiled coil</keyword>
<feature type="compositionally biased region" description="Polar residues" evidence="2">
    <location>
        <begin position="756"/>
        <end position="766"/>
    </location>
</feature>
<feature type="region of interest" description="Disordered" evidence="2">
    <location>
        <begin position="746"/>
        <end position="769"/>
    </location>
</feature>
<sequence>MLGGNMAYNAGTIFFTVEAETQKLLDGSKDLNTSLRQTSGEMKKLDDQSKTLNTSFSKLATVIKTVIAATALRQAADMVQSFQEMSERIQMATSSTEEFESVQKRLLETSNGTYRRLSEAQELYILTADSLRSMGYSTKQAMDIQDSMSYSFVKNATSVERADAAISAFTKSVNMGKVAADQWETIVSSIPSVIDDIALAAGKTSAEIRLLGSAGKLTANQLTEGLRTSLDENSKAAEGMSNNLTDASVRVENALTAMLVKFESSTGVIQSFTEGIIKAADYVIDFSGDAEGMASVIKTVEVAGASLASVVAGRLIMSMAAYTVEQTKAVATTISKSNADKLAAQGALRRTAVEKQLAMAVLAAAKADLDAAKVGTYAHTVATKNLTAARTAAIAATNANAIAQANMNRVVTIGTVAINGLKSAMAFLGGPAGLVLLAASAIYTFSSATEEAKTPTDLLSESIDRLGTATLSLRKVQLEDSIGDMDKIGGDISKATVRVEYLKKQLQEFPNSKKAEIWSRELLELGSQIEVDSAKLKSYKDRLSAVNAEIEKRKNGGTDVKSDGPDLIDEKKVSDGEKAIAKLTESIKLAKLEGKELAEATSLSGLNSDEVSKYGDQIKKLSGELFDLDQAADNADSIKELEQNLKLAALSGSELAQAQAVLSLNEYATPDQIESVKSLSTEIYKLKEAQKEKVSANNRADKAISSSDNRFQQLEKEREAIKADYDKRLIDKQTFNDAMAALDAKNAAEKKKEQESNVNRVGSSSDAMGLGIDKESRIQELQALHDAELISEQEFNAQKLSIMQNYNQQVMALNEERFRQESEGNAFVMDSLDALGNASTNVFSGMLSGTMTAMDAVRAFGNAIMNEAINALVQMGIQQVKNQIIGKSMAAANVATAAASGAAMAAAYAPAATAVSIATQGGAVTAGMSAVSTATPIMNTILSGGRQYGGPVSSNGMYRINENGAPEVFNAANGQQYMLPNTRGEVVSNKDSTGGGAVNIIVNVNSDGSVSTNGSGQMAQFGKEIGQMVEAKYKQMEAQSMRQGGSLWRSQQKGK</sequence>
<protein>
    <recommendedName>
        <fullName evidence="3">Tape measure protein N-terminal domain-containing protein</fullName>
    </recommendedName>
</protein>
<feature type="compositionally biased region" description="Basic and acidic residues" evidence="2">
    <location>
        <begin position="746"/>
        <end position="755"/>
    </location>
</feature>
<evidence type="ECO:0000259" key="3">
    <source>
        <dbReference type="Pfam" id="PF20155"/>
    </source>
</evidence>
<accession>A0A368LHF6</accession>
<evidence type="ECO:0000256" key="1">
    <source>
        <dbReference type="SAM" id="Coils"/>
    </source>
</evidence>